<proteinExistence type="predicted"/>
<feature type="compositionally biased region" description="Basic and acidic residues" evidence="1">
    <location>
        <begin position="147"/>
        <end position="156"/>
    </location>
</feature>
<name>A0A5A7PLG7_STRAF</name>
<feature type="compositionally biased region" description="Basic and acidic residues" evidence="1">
    <location>
        <begin position="46"/>
        <end position="56"/>
    </location>
</feature>
<protein>
    <submittedName>
        <fullName evidence="2">Zinc ion binding</fullName>
    </submittedName>
</protein>
<gene>
    <name evidence="2" type="ORF">STAS_09739</name>
</gene>
<feature type="region of interest" description="Disordered" evidence="1">
    <location>
        <begin position="144"/>
        <end position="170"/>
    </location>
</feature>
<comment type="caution">
    <text evidence="2">The sequence shown here is derived from an EMBL/GenBank/DDBJ whole genome shotgun (WGS) entry which is preliminary data.</text>
</comment>
<evidence type="ECO:0000256" key="1">
    <source>
        <dbReference type="SAM" id="MobiDB-lite"/>
    </source>
</evidence>
<feature type="region of interest" description="Disordered" evidence="1">
    <location>
        <begin position="40"/>
        <end position="66"/>
    </location>
</feature>
<organism evidence="2 3">
    <name type="scientific">Striga asiatica</name>
    <name type="common">Asiatic witchweed</name>
    <name type="synonym">Buchnera asiatica</name>
    <dbReference type="NCBI Taxonomy" id="4170"/>
    <lineage>
        <taxon>Eukaryota</taxon>
        <taxon>Viridiplantae</taxon>
        <taxon>Streptophyta</taxon>
        <taxon>Embryophyta</taxon>
        <taxon>Tracheophyta</taxon>
        <taxon>Spermatophyta</taxon>
        <taxon>Magnoliopsida</taxon>
        <taxon>eudicotyledons</taxon>
        <taxon>Gunneridae</taxon>
        <taxon>Pentapetalae</taxon>
        <taxon>asterids</taxon>
        <taxon>lamiids</taxon>
        <taxon>Lamiales</taxon>
        <taxon>Orobanchaceae</taxon>
        <taxon>Buchnereae</taxon>
        <taxon>Striga</taxon>
    </lineage>
</organism>
<evidence type="ECO:0000313" key="2">
    <source>
        <dbReference type="EMBL" id="GER33590.1"/>
    </source>
</evidence>
<sequence>MQPRVIPGSIAPHQFAEPVIGEIDKSKGVVLDSKSLEVVSSNNDLDSSKGMDKGDSKLGSSSFVPMDLDGSKAQDLDLSNLVHVPVGQIQQQGPVPKSQKSFIRLTRSKIVEPKNSKSEKQEWSQILFSGGCASKAKEMAGRWIGQRMEKSGDSHSEQAAPQTVEHKKWL</sequence>
<accession>A0A5A7PLG7</accession>
<reference evidence="3" key="1">
    <citation type="journal article" date="2019" name="Curr. Biol.">
        <title>Genome Sequence of Striga asiatica Provides Insight into the Evolution of Plant Parasitism.</title>
        <authorList>
            <person name="Yoshida S."/>
            <person name="Kim S."/>
            <person name="Wafula E.K."/>
            <person name="Tanskanen J."/>
            <person name="Kim Y.M."/>
            <person name="Honaas L."/>
            <person name="Yang Z."/>
            <person name="Spallek T."/>
            <person name="Conn C.E."/>
            <person name="Ichihashi Y."/>
            <person name="Cheong K."/>
            <person name="Cui S."/>
            <person name="Der J.P."/>
            <person name="Gundlach H."/>
            <person name="Jiao Y."/>
            <person name="Hori C."/>
            <person name="Ishida J.K."/>
            <person name="Kasahara H."/>
            <person name="Kiba T."/>
            <person name="Kim M.S."/>
            <person name="Koo N."/>
            <person name="Laohavisit A."/>
            <person name="Lee Y.H."/>
            <person name="Lumba S."/>
            <person name="McCourt P."/>
            <person name="Mortimer J.C."/>
            <person name="Mutuku J.M."/>
            <person name="Nomura T."/>
            <person name="Sasaki-Sekimoto Y."/>
            <person name="Seto Y."/>
            <person name="Wang Y."/>
            <person name="Wakatake T."/>
            <person name="Sakakibara H."/>
            <person name="Demura T."/>
            <person name="Yamaguchi S."/>
            <person name="Yoneyama K."/>
            <person name="Manabe R.I."/>
            <person name="Nelson D.C."/>
            <person name="Schulman A.H."/>
            <person name="Timko M.P."/>
            <person name="dePamphilis C.W."/>
            <person name="Choi D."/>
            <person name="Shirasu K."/>
        </authorList>
    </citation>
    <scope>NUCLEOTIDE SEQUENCE [LARGE SCALE GENOMIC DNA]</scope>
    <source>
        <strain evidence="3">cv. UVA1</strain>
    </source>
</reference>
<evidence type="ECO:0000313" key="3">
    <source>
        <dbReference type="Proteomes" id="UP000325081"/>
    </source>
</evidence>
<dbReference type="AlphaFoldDB" id="A0A5A7PLG7"/>
<dbReference type="Proteomes" id="UP000325081">
    <property type="component" value="Unassembled WGS sequence"/>
</dbReference>
<dbReference type="EMBL" id="BKCP01004750">
    <property type="protein sequence ID" value="GER33590.1"/>
    <property type="molecule type" value="Genomic_DNA"/>
</dbReference>
<keyword evidence="3" id="KW-1185">Reference proteome</keyword>